<dbReference type="CDD" id="cd09317">
    <property type="entry name" value="TDT_Mae1_like"/>
    <property type="match status" value="1"/>
</dbReference>
<dbReference type="KEGG" id="kne:92183976"/>
<sequence length="464" mass="51343">MTSGSPDLPASNSNDTLPRDATRRPNIAYDDPQGGDDAEKTTRRDDPVAIPRGWKERSKYWTWNCYTVNMGTGAVSILIGGIPFKMMGFSQRILGTIFYILNIHLFIINTSGVISRFIFHRATFLESFHDHNDGTYIPCFALAIAGLFVGSVDFALPHVGFWFTRTLYVIWIFYIALNLLVAMTLENTLRGKRRSLETITPADCLFVLSFMIAGTLGSALAPRLPSEEAGYVIIVSYMIQGLGFMISLLKLSVWQARSMLLPSPDPSSLPGYIIAVGPPGFTAFAFLRLADTSRTAFPASGILSGSAGDMFVAINVWFALILIGMGLYIFLSTLSIWIGGSIMRGKLQWSMAWWSFTFPLVGIFMAFAELGKLLPSKTCDSVQVFGCFFVSIAWTVDIVMTFYSVFISKTVCMPKAVESPCPREGLDGLDGWAAKRPERDAEEGRVRQRSSGDRKEWARNSIDA</sequence>
<dbReference type="InterPro" id="IPR030185">
    <property type="entry name" value="Mae1"/>
</dbReference>
<feature type="transmembrane region" description="Helical" evidence="6">
    <location>
        <begin position="61"/>
        <end position="84"/>
    </location>
</feature>
<dbReference type="InterPro" id="IPR038665">
    <property type="entry name" value="Voltage-dep_anion_channel_sf"/>
</dbReference>
<dbReference type="AlphaFoldDB" id="A0AAW0YD96"/>
<dbReference type="EMBL" id="JBCAWK010000014">
    <property type="protein sequence ID" value="KAK8843926.1"/>
    <property type="molecule type" value="Genomic_DNA"/>
</dbReference>
<gene>
    <name evidence="7" type="ORF">IAR55_006718</name>
</gene>
<feature type="compositionally biased region" description="Basic and acidic residues" evidence="5">
    <location>
        <begin position="433"/>
        <end position="458"/>
    </location>
</feature>
<feature type="transmembrane region" description="Helical" evidence="6">
    <location>
        <begin position="311"/>
        <end position="331"/>
    </location>
</feature>
<evidence type="ECO:0000313" key="7">
    <source>
        <dbReference type="EMBL" id="KAK8843926.1"/>
    </source>
</evidence>
<evidence type="ECO:0000256" key="5">
    <source>
        <dbReference type="SAM" id="MobiDB-lite"/>
    </source>
</evidence>
<comment type="caution">
    <text evidence="7">The sequence shown here is derived from an EMBL/GenBank/DDBJ whole genome shotgun (WGS) entry which is preliminary data.</text>
</comment>
<feature type="transmembrane region" description="Helical" evidence="6">
    <location>
        <begin position="96"/>
        <end position="115"/>
    </location>
</feature>
<keyword evidence="4 6" id="KW-0472">Membrane</keyword>
<feature type="transmembrane region" description="Helical" evidence="6">
    <location>
        <begin position="168"/>
        <end position="185"/>
    </location>
</feature>
<feature type="region of interest" description="Disordered" evidence="5">
    <location>
        <begin position="424"/>
        <end position="464"/>
    </location>
</feature>
<feature type="compositionally biased region" description="Basic and acidic residues" evidence="5">
    <location>
        <begin position="37"/>
        <end position="49"/>
    </location>
</feature>
<dbReference type="RefSeq" id="XP_066799490.1">
    <property type="nucleotide sequence ID" value="XM_066949798.1"/>
</dbReference>
<evidence type="ECO:0000256" key="3">
    <source>
        <dbReference type="ARBA" id="ARBA00022989"/>
    </source>
</evidence>
<feature type="transmembrane region" description="Helical" evidence="6">
    <location>
        <begin position="135"/>
        <end position="156"/>
    </location>
</feature>
<keyword evidence="2 6" id="KW-0812">Transmembrane</keyword>
<evidence type="ECO:0000256" key="6">
    <source>
        <dbReference type="SAM" id="Phobius"/>
    </source>
</evidence>
<evidence type="ECO:0000256" key="1">
    <source>
        <dbReference type="ARBA" id="ARBA00004141"/>
    </source>
</evidence>
<dbReference type="PANTHER" id="PTHR31162">
    <property type="entry name" value="MALIC ACID TRANSPORT PROTEIN-RELATED"/>
    <property type="match status" value="1"/>
</dbReference>
<proteinExistence type="predicted"/>
<dbReference type="Pfam" id="PF03595">
    <property type="entry name" value="SLAC1"/>
    <property type="match status" value="1"/>
</dbReference>
<keyword evidence="8" id="KW-1185">Reference proteome</keyword>
<dbReference type="GeneID" id="92183976"/>
<feature type="transmembrane region" description="Helical" evidence="6">
    <location>
        <begin position="229"/>
        <end position="249"/>
    </location>
</feature>
<evidence type="ECO:0000256" key="2">
    <source>
        <dbReference type="ARBA" id="ARBA00022692"/>
    </source>
</evidence>
<accession>A0AAW0YD96</accession>
<dbReference type="Gene3D" id="1.50.10.150">
    <property type="entry name" value="Voltage-dependent anion channel"/>
    <property type="match status" value="1"/>
</dbReference>
<organism evidence="7 8">
    <name type="scientific">Kwoniella newhampshirensis</name>
    <dbReference type="NCBI Taxonomy" id="1651941"/>
    <lineage>
        <taxon>Eukaryota</taxon>
        <taxon>Fungi</taxon>
        <taxon>Dikarya</taxon>
        <taxon>Basidiomycota</taxon>
        <taxon>Agaricomycotina</taxon>
        <taxon>Tremellomycetes</taxon>
        <taxon>Tremellales</taxon>
        <taxon>Cryptococcaceae</taxon>
        <taxon>Kwoniella</taxon>
    </lineage>
</organism>
<protein>
    <recommendedName>
        <fullName evidence="9">Malic acid transporter</fullName>
    </recommendedName>
</protein>
<feature type="compositionally biased region" description="Polar residues" evidence="5">
    <location>
        <begin position="1"/>
        <end position="16"/>
    </location>
</feature>
<comment type="subcellular location">
    <subcellularLocation>
        <location evidence="1">Membrane</location>
        <topology evidence="1">Multi-pass membrane protein</topology>
    </subcellularLocation>
</comment>
<feature type="transmembrane region" description="Helical" evidence="6">
    <location>
        <begin position="269"/>
        <end position="290"/>
    </location>
</feature>
<evidence type="ECO:0000256" key="4">
    <source>
        <dbReference type="ARBA" id="ARBA00023136"/>
    </source>
</evidence>
<feature type="transmembrane region" description="Helical" evidence="6">
    <location>
        <begin position="382"/>
        <end position="406"/>
    </location>
</feature>
<reference evidence="7 8" key="1">
    <citation type="journal article" date="2024" name="bioRxiv">
        <title>Comparative genomics of Cryptococcus and Kwoniella reveals pathogenesis evolution and contrasting karyotype dynamics via intercentromeric recombination or chromosome fusion.</title>
        <authorList>
            <person name="Coelho M.A."/>
            <person name="David-Palma M."/>
            <person name="Shea T."/>
            <person name="Bowers K."/>
            <person name="McGinley-Smith S."/>
            <person name="Mohammad A.W."/>
            <person name="Gnirke A."/>
            <person name="Yurkov A.M."/>
            <person name="Nowrousian M."/>
            <person name="Sun S."/>
            <person name="Cuomo C.A."/>
            <person name="Heitman J."/>
        </authorList>
    </citation>
    <scope>NUCLEOTIDE SEQUENCE [LARGE SCALE GENOMIC DNA]</scope>
    <source>
        <strain evidence="7 8">CBS 13917</strain>
    </source>
</reference>
<feature type="region of interest" description="Disordered" evidence="5">
    <location>
        <begin position="1"/>
        <end position="49"/>
    </location>
</feature>
<dbReference type="GO" id="GO:0015140">
    <property type="term" value="F:malate transmembrane transporter activity"/>
    <property type="evidence" value="ECO:0007669"/>
    <property type="project" value="InterPro"/>
</dbReference>
<keyword evidence="3 6" id="KW-1133">Transmembrane helix</keyword>
<evidence type="ECO:0000313" key="8">
    <source>
        <dbReference type="Proteomes" id="UP001388673"/>
    </source>
</evidence>
<dbReference type="GO" id="GO:0016020">
    <property type="term" value="C:membrane"/>
    <property type="evidence" value="ECO:0007669"/>
    <property type="project" value="UniProtKB-SubCell"/>
</dbReference>
<dbReference type="PANTHER" id="PTHR31162:SF0">
    <property type="entry name" value="MALIC ACID TRANSPORT PROTEIN"/>
    <property type="match status" value="1"/>
</dbReference>
<feature type="transmembrane region" description="Helical" evidence="6">
    <location>
        <begin position="205"/>
        <end position="222"/>
    </location>
</feature>
<dbReference type="Proteomes" id="UP001388673">
    <property type="component" value="Unassembled WGS sequence"/>
</dbReference>
<feature type="transmembrane region" description="Helical" evidence="6">
    <location>
        <begin position="351"/>
        <end position="370"/>
    </location>
</feature>
<name>A0AAW0YD96_9TREE</name>
<dbReference type="InterPro" id="IPR004695">
    <property type="entry name" value="SLAC1/Mae1/Ssu1/TehA"/>
</dbReference>
<evidence type="ECO:0008006" key="9">
    <source>
        <dbReference type="Google" id="ProtNLM"/>
    </source>
</evidence>